<dbReference type="AlphaFoldDB" id="A0A2S9WWL0"/>
<name>A0A2S9WWL0_9FLAO</name>
<gene>
    <name evidence="1" type="ORF">BST86_12315</name>
</gene>
<dbReference type="Proteomes" id="UP000239532">
    <property type="component" value="Unassembled WGS sequence"/>
</dbReference>
<comment type="caution">
    <text evidence="1">The sequence shown here is derived from an EMBL/GenBank/DDBJ whole genome shotgun (WGS) entry which is preliminary data.</text>
</comment>
<reference evidence="1 2" key="1">
    <citation type="submission" date="2016-11" db="EMBL/GenBank/DDBJ databases">
        <title>Trade-off between light-utilization and light-protection in marine flavobacteria.</title>
        <authorList>
            <person name="Kumagai Y."/>
        </authorList>
    </citation>
    <scope>NUCLEOTIDE SEQUENCE [LARGE SCALE GENOMIC DNA]</scope>
    <source>
        <strain evidence="1 2">JCM 17109</strain>
    </source>
</reference>
<evidence type="ECO:0000313" key="2">
    <source>
        <dbReference type="Proteomes" id="UP000239532"/>
    </source>
</evidence>
<protein>
    <submittedName>
        <fullName evidence="1">Uncharacterized protein</fullName>
    </submittedName>
</protein>
<sequence length="122" mass="14479">MERLGNNIELIFDWAKLENFNESGIDDGLVLGETKLRIKGISKEKFRGYFDGTKWKPISEPIDFVNSWEQIANTEIDEVSNQIQLDGMYSTEKENFWIEWSFKYENCVIEWNSHVTFTERKE</sequence>
<keyword evidence="2" id="KW-1185">Reference proteome</keyword>
<evidence type="ECO:0000313" key="1">
    <source>
        <dbReference type="EMBL" id="PRP67821.1"/>
    </source>
</evidence>
<accession>A0A2S9WWL0</accession>
<dbReference type="EMBL" id="MQUC01000003">
    <property type="protein sequence ID" value="PRP67821.1"/>
    <property type="molecule type" value="Genomic_DNA"/>
</dbReference>
<proteinExistence type="predicted"/>
<organism evidence="1 2">
    <name type="scientific">Nonlabens agnitus</name>
    <dbReference type="NCBI Taxonomy" id="870484"/>
    <lineage>
        <taxon>Bacteria</taxon>
        <taxon>Pseudomonadati</taxon>
        <taxon>Bacteroidota</taxon>
        <taxon>Flavobacteriia</taxon>
        <taxon>Flavobacteriales</taxon>
        <taxon>Flavobacteriaceae</taxon>
        <taxon>Nonlabens</taxon>
    </lineage>
</organism>